<accession>A0A1E7F7A5</accession>
<dbReference type="InterPro" id="IPR029035">
    <property type="entry name" value="DHS-like_NAD/FAD-binding_dom"/>
</dbReference>
<dbReference type="Pfam" id="PF02776">
    <property type="entry name" value="TPP_enzyme_N"/>
    <property type="match status" value="1"/>
</dbReference>
<evidence type="ECO:0000256" key="3">
    <source>
        <dbReference type="RuleBase" id="RU362132"/>
    </source>
</evidence>
<dbReference type="GO" id="GO:0003984">
    <property type="term" value="F:acetolactate synthase activity"/>
    <property type="evidence" value="ECO:0007669"/>
    <property type="project" value="TreeGrafter"/>
</dbReference>
<dbReference type="PANTHER" id="PTHR18968">
    <property type="entry name" value="THIAMINE PYROPHOSPHATE ENZYMES"/>
    <property type="match status" value="1"/>
</dbReference>
<organism evidence="7 8">
    <name type="scientific">Fragilariopsis cylindrus CCMP1102</name>
    <dbReference type="NCBI Taxonomy" id="635003"/>
    <lineage>
        <taxon>Eukaryota</taxon>
        <taxon>Sar</taxon>
        <taxon>Stramenopiles</taxon>
        <taxon>Ochrophyta</taxon>
        <taxon>Bacillariophyta</taxon>
        <taxon>Bacillariophyceae</taxon>
        <taxon>Bacillariophycidae</taxon>
        <taxon>Bacillariales</taxon>
        <taxon>Bacillariaceae</taxon>
        <taxon>Fragilariopsis</taxon>
    </lineage>
</organism>
<dbReference type="InterPro" id="IPR011766">
    <property type="entry name" value="TPP_enzyme_TPP-bd"/>
</dbReference>
<dbReference type="GO" id="GO:0009099">
    <property type="term" value="P:L-valine biosynthetic process"/>
    <property type="evidence" value="ECO:0007669"/>
    <property type="project" value="TreeGrafter"/>
</dbReference>
<reference evidence="7 8" key="1">
    <citation type="submission" date="2016-09" db="EMBL/GenBank/DDBJ databases">
        <title>Extensive genetic diversity and differential bi-allelic expression allows diatom success in the polar Southern Ocean.</title>
        <authorList>
            <consortium name="DOE Joint Genome Institute"/>
            <person name="Mock T."/>
            <person name="Otillar R.P."/>
            <person name="Strauss J."/>
            <person name="Dupont C."/>
            <person name="Frickenhaus S."/>
            <person name="Maumus F."/>
            <person name="Mcmullan M."/>
            <person name="Sanges R."/>
            <person name="Schmutz J."/>
            <person name="Toseland A."/>
            <person name="Valas R."/>
            <person name="Veluchamy A."/>
            <person name="Ward B.J."/>
            <person name="Allen A."/>
            <person name="Barry K."/>
            <person name="Falciatore A."/>
            <person name="Ferrante M."/>
            <person name="Fortunato A.E."/>
            <person name="Gloeckner G."/>
            <person name="Gruber A."/>
            <person name="Hipkin R."/>
            <person name="Janech M."/>
            <person name="Kroth P."/>
            <person name="Leese F."/>
            <person name="Lindquist E."/>
            <person name="Lyon B.R."/>
            <person name="Martin J."/>
            <person name="Mayer C."/>
            <person name="Parker M."/>
            <person name="Quesneville H."/>
            <person name="Raymond J."/>
            <person name="Uhlig C."/>
            <person name="Valentin K.U."/>
            <person name="Worden A.Z."/>
            <person name="Armbrust E.V."/>
            <person name="Bowler C."/>
            <person name="Green B."/>
            <person name="Moulton V."/>
            <person name="Van Oosterhout C."/>
            <person name="Grigoriev I."/>
        </authorList>
    </citation>
    <scope>NUCLEOTIDE SEQUENCE [LARGE SCALE GENOMIC DNA]</scope>
    <source>
        <strain evidence="7 8">CCMP1102</strain>
    </source>
</reference>
<evidence type="ECO:0000313" key="8">
    <source>
        <dbReference type="Proteomes" id="UP000095751"/>
    </source>
</evidence>
<evidence type="ECO:0000256" key="1">
    <source>
        <dbReference type="ARBA" id="ARBA00007812"/>
    </source>
</evidence>
<dbReference type="GO" id="GO:0030976">
    <property type="term" value="F:thiamine pyrophosphate binding"/>
    <property type="evidence" value="ECO:0007669"/>
    <property type="project" value="InterPro"/>
</dbReference>
<evidence type="ECO:0000259" key="5">
    <source>
        <dbReference type="Pfam" id="PF02775"/>
    </source>
</evidence>
<dbReference type="GO" id="GO:0005948">
    <property type="term" value="C:acetolactate synthase complex"/>
    <property type="evidence" value="ECO:0007669"/>
    <property type="project" value="TreeGrafter"/>
</dbReference>
<feature type="domain" description="Thiamine pyrophosphate enzyme central" evidence="4">
    <location>
        <begin position="225"/>
        <end position="319"/>
    </location>
</feature>
<proteinExistence type="inferred from homology"/>
<dbReference type="SUPFAM" id="SSF52518">
    <property type="entry name" value="Thiamin diphosphate-binding fold (THDP-binding)"/>
    <property type="match status" value="2"/>
</dbReference>
<dbReference type="Proteomes" id="UP000095751">
    <property type="component" value="Unassembled WGS sequence"/>
</dbReference>
<dbReference type="InterPro" id="IPR012001">
    <property type="entry name" value="Thiamin_PyroP_enz_TPP-bd_dom"/>
</dbReference>
<dbReference type="GO" id="GO:0000287">
    <property type="term" value="F:magnesium ion binding"/>
    <property type="evidence" value="ECO:0007669"/>
    <property type="project" value="InterPro"/>
</dbReference>
<dbReference type="Gene3D" id="3.40.50.1220">
    <property type="entry name" value="TPP-binding domain"/>
    <property type="match status" value="1"/>
</dbReference>
<evidence type="ECO:0000313" key="7">
    <source>
        <dbReference type="EMBL" id="OEU14027.1"/>
    </source>
</evidence>
<dbReference type="InterPro" id="IPR045229">
    <property type="entry name" value="TPP_enz"/>
</dbReference>
<dbReference type="InterPro" id="IPR012000">
    <property type="entry name" value="Thiamin_PyroP_enz_cen_dom"/>
</dbReference>
<protein>
    <submittedName>
        <fullName evidence="7">TPP_enzyme_N-domain-containing protein</fullName>
    </submittedName>
</protein>
<dbReference type="GO" id="GO:0009097">
    <property type="term" value="P:isoleucine biosynthetic process"/>
    <property type="evidence" value="ECO:0007669"/>
    <property type="project" value="TreeGrafter"/>
</dbReference>
<dbReference type="KEGG" id="fcy:FRACYDRAFT_210060"/>
<keyword evidence="2 3" id="KW-0786">Thiamine pyrophosphate</keyword>
<evidence type="ECO:0000259" key="6">
    <source>
        <dbReference type="Pfam" id="PF02776"/>
    </source>
</evidence>
<dbReference type="Pfam" id="PF00205">
    <property type="entry name" value="TPP_enzyme_M"/>
    <property type="match status" value="1"/>
</dbReference>
<keyword evidence="8" id="KW-1185">Reference proteome</keyword>
<dbReference type="GO" id="GO:0050660">
    <property type="term" value="F:flavin adenine dinucleotide binding"/>
    <property type="evidence" value="ECO:0007669"/>
    <property type="project" value="TreeGrafter"/>
</dbReference>
<dbReference type="InterPro" id="IPR029061">
    <property type="entry name" value="THDP-binding"/>
</dbReference>
<evidence type="ECO:0000259" key="4">
    <source>
        <dbReference type="Pfam" id="PF00205"/>
    </source>
</evidence>
<feature type="domain" description="Thiamine pyrophosphate enzyme N-terminal TPP-binding" evidence="6">
    <location>
        <begin position="26"/>
        <end position="142"/>
    </location>
</feature>
<dbReference type="GO" id="GO:0005739">
    <property type="term" value="C:mitochondrion"/>
    <property type="evidence" value="ECO:0007669"/>
    <property type="project" value="TreeGrafter"/>
</dbReference>
<dbReference type="Pfam" id="PF02775">
    <property type="entry name" value="TPP_enzyme_C"/>
    <property type="match status" value="1"/>
</dbReference>
<feature type="domain" description="Thiamine pyrophosphate enzyme TPP-binding" evidence="5">
    <location>
        <begin position="348"/>
        <end position="501"/>
    </location>
</feature>
<gene>
    <name evidence="7" type="ORF">FRACYDRAFT_210060</name>
</gene>
<name>A0A1E7F7A5_9STRA</name>
<dbReference type="PANTHER" id="PTHR18968:SF13">
    <property type="entry name" value="ACETOLACTATE SYNTHASE CATALYTIC SUBUNIT, MITOCHONDRIAL"/>
    <property type="match status" value="1"/>
</dbReference>
<dbReference type="EMBL" id="KV784361">
    <property type="protein sequence ID" value="OEU14027.1"/>
    <property type="molecule type" value="Genomic_DNA"/>
</dbReference>
<evidence type="ECO:0000256" key="2">
    <source>
        <dbReference type="ARBA" id="ARBA00023052"/>
    </source>
</evidence>
<comment type="similarity">
    <text evidence="1 3">Belongs to the TPP enzyme family.</text>
</comment>
<dbReference type="OrthoDB" id="43314at2759"/>
<dbReference type="InParanoid" id="A0A1E7F7A5"/>
<dbReference type="AlphaFoldDB" id="A0A1E7F7A5"/>
<dbReference type="SUPFAM" id="SSF52467">
    <property type="entry name" value="DHS-like NAD/FAD-binding domain"/>
    <property type="match status" value="1"/>
</dbReference>
<dbReference type="Gene3D" id="3.40.50.970">
    <property type="match status" value="2"/>
</dbReference>
<sequence length="773" mass="84481">MTNNNQHTDDDVLVVTEKQKLSQTFNGAEWLVHALVSAGVTHVFGGHGGAVVTLIDAIVAHPNIEWVYMRCEVNASQAASAYAKLSPGKLGCCIATSGPGASHLLSGLIDADQDRVPVLCITGMKNSEQIRFADFQDIDQASIFKMAGLAYSESVTNINQLLPLARNAFTAALAQHRCAHLAVPTNVQSAEIQARDYFCLGTAHQNATIPATALQIETLTMALRKELESKRHVVIACGYRAQKYGRVIEKLAELMHAPIVTSFDGKGTVNEQHPLSFGVVGVYGNVGTPGAFDLFQHCDTVIGICVNDWTEFITNDSDITSVDFCHPAIFFNIMGEQFLDDNSVICADIGDNALWMASSLPAMRGQRFLTSEHLGIMGFALNSGIASALSSKGKHQTLVVAGDGAFQMSLNELATLHDHDGSNVLVVVVVNGRLGRVQNESWGPGLKADGCHIGSPDFVKLFEAYGYPNGIRLSTSNKDTIVEKIGEGWKSAKEHGCCVIELIQDENVHPIMHKMKYDERTSYENFCERTRNPLDVDLHPSIDVSFLSHSAESAILEYLNDLTAVETSDSFWLSRGDFFADPVAKTTQKLLASLSFNGEIELFPTAESREDFDSQLKATFLNVVPVTMLREEIDKMGTSNTHHLKMQFIACPKGFDFDLHGHPNIEICIPIVGKLHERRLIGAHIAPSALRQPEGDATFCDPRSSPLTPEHLSSIMDENDDLAFVDRSVKNGKVLFNPIGSIHKSYTRPEVGCLLLTLWSGIHSNFDKSDCIP</sequence>
<dbReference type="CDD" id="cd00568">
    <property type="entry name" value="TPP_enzymes"/>
    <property type="match status" value="1"/>
</dbReference>